<dbReference type="GO" id="GO:0003677">
    <property type="term" value="F:DNA binding"/>
    <property type="evidence" value="ECO:0007669"/>
    <property type="project" value="UniProtKB-KW"/>
</dbReference>
<dbReference type="RefSeq" id="WP_349945611.1">
    <property type="nucleotide sequence ID" value="NZ_CP157940.1"/>
</dbReference>
<evidence type="ECO:0000259" key="4">
    <source>
        <dbReference type="PROSITE" id="PS50110"/>
    </source>
</evidence>
<dbReference type="AlphaFoldDB" id="A0AAU7PN80"/>
<dbReference type="PROSITE" id="PS50930">
    <property type="entry name" value="HTH_LYTTR"/>
    <property type="match status" value="1"/>
</dbReference>
<dbReference type="PANTHER" id="PTHR37299:SF1">
    <property type="entry name" value="STAGE 0 SPORULATION PROTEIN A HOMOLOG"/>
    <property type="match status" value="1"/>
</dbReference>
<name>A0AAU7PN80_9FIRM</name>
<dbReference type="InterPro" id="IPR007492">
    <property type="entry name" value="LytTR_DNA-bd_dom"/>
</dbReference>
<evidence type="ECO:0000256" key="1">
    <source>
        <dbReference type="ARBA" id="ARBA00018672"/>
    </source>
</evidence>
<evidence type="ECO:0000256" key="3">
    <source>
        <dbReference type="PROSITE-ProRule" id="PRU00169"/>
    </source>
</evidence>
<dbReference type="SUPFAM" id="SSF52172">
    <property type="entry name" value="CheY-like"/>
    <property type="match status" value="1"/>
</dbReference>
<proteinExistence type="predicted"/>
<organism evidence="6">
    <name type="scientific">Lacrimispora sp. BS-2</name>
    <dbReference type="NCBI Taxonomy" id="3151850"/>
    <lineage>
        <taxon>Bacteria</taxon>
        <taxon>Bacillati</taxon>
        <taxon>Bacillota</taxon>
        <taxon>Clostridia</taxon>
        <taxon>Lachnospirales</taxon>
        <taxon>Lachnospiraceae</taxon>
        <taxon>Lacrimispora</taxon>
    </lineage>
</organism>
<reference evidence="6" key="1">
    <citation type="submission" date="2024-06" db="EMBL/GenBank/DDBJ databases">
        <title>Lacrimispora cavernae sp. nov., a novel anaerobe isolated from bat guano pile inside a cave.</title>
        <authorList>
            <person name="Miller S.L."/>
            <person name="Lu N."/>
            <person name="King J."/>
            <person name="Sankaranarayanan K."/>
            <person name="Lawson P.A."/>
        </authorList>
    </citation>
    <scope>NUCLEOTIDE SEQUENCE</scope>
    <source>
        <strain evidence="6">BS-2</strain>
    </source>
</reference>
<dbReference type="InterPro" id="IPR011006">
    <property type="entry name" value="CheY-like_superfamily"/>
</dbReference>
<dbReference type="InterPro" id="IPR046947">
    <property type="entry name" value="LytR-like"/>
</dbReference>
<protein>
    <recommendedName>
        <fullName evidence="1">Stage 0 sporulation protein A homolog</fullName>
    </recommendedName>
</protein>
<dbReference type="Pfam" id="PF00072">
    <property type="entry name" value="Response_reg"/>
    <property type="match status" value="1"/>
</dbReference>
<dbReference type="PROSITE" id="PS50110">
    <property type="entry name" value="RESPONSE_REGULATORY"/>
    <property type="match status" value="1"/>
</dbReference>
<dbReference type="Gene3D" id="2.40.50.1020">
    <property type="entry name" value="LytTr DNA-binding domain"/>
    <property type="match status" value="1"/>
</dbReference>
<feature type="domain" description="Response regulatory" evidence="4">
    <location>
        <begin position="2"/>
        <end position="121"/>
    </location>
</feature>
<evidence type="ECO:0000256" key="2">
    <source>
        <dbReference type="ARBA" id="ARBA00024867"/>
    </source>
</evidence>
<dbReference type="GO" id="GO:0000156">
    <property type="term" value="F:phosphorelay response regulator activity"/>
    <property type="evidence" value="ECO:0007669"/>
    <property type="project" value="InterPro"/>
</dbReference>
<gene>
    <name evidence="6" type="ORF">ABFV83_17300</name>
</gene>
<feature type="domain" description="HTH LytTR-type" evidence="5">
    <location>
        <begin position="139"/>
        <end position="230"/>
    </location>
</feature>
<evidence type="ECO:0000259" key="5">
    <source>
        <dbReference type="PROSITE" id="PS50930"/>
    </source>
</evidence>
<evidence type="ECO:0000313" key="6">
    <source>
        <dbReference type="EMBL" id="XBS53547.1"/>
    </source>
</evidence>
<dbReference type="InterPro" id="IPR001789">
    <property type="entry name" value="Sig_transdc_resp-reg_receiver"/>
</dbReference>
<keyword evidence="6" id="KW-0238">DNA-binding</keyword>
<dbReference type="Gene3D" id="3.40.50.2300">
    <property type="match status" value="1"/>
</dbReference>
<dbReference type="SMART" id="SM00850">
    <property type="entry name" value="LytTR"/>
    <property type="match status" value="1"/>
</dbReference>
<dbReference type="SMART" id="SM00448">
    <property type="entry name" value="REC"/>
    <property type="match status" value="1"/>
</dbReference>
<dbReference type="PANTHER" id="PTHR37299">
    <property type="entry name" value="TRANSCRIPTIONAL REGULATOR-RELATED"/>
    <property type="match status" value="1"/>
</dbReference>
<feature type="modified residue" description="4-aspartylphosphate" evidence="3">
    <location>
        <position position="58"/>
    </location>
</feature>
<comment type="function">
    <text evidence="2">May play the central regulatory role in sporulation. It may be an element of the effector pathway responsible for the activation of sporulation genes in response to nutritional stress. Spo0A may act in concert with spo0H (a sigma factor) to control the expression of some genes that are critical to the sporulation process.</text>
</comment>
<dbReference type="EMBL" id="CP157940">
    <property type="protein sequence ID" value="XBS53547.1"/>
    <property type="molecule type" value="Genomic_DNA"/>
</dbReference>
<keyword evidence="3" id="KW-0597">Phosphoprotein</keyword>
<accession>A0AAU7PN80</accession>
<sequence>MKILMCDDQVEFLTILKSSLNKILSEMNIEIYMVSFTDPDKVLDYIKEYMDVDIVFMDILMGEKNGFEVAKQISLITPKCKIIFLSSTSAYALKGYDIKAAYYLMKPIKKTKLSLVLNDVITDLRYNDDKYIVERNDLGIHKIFLDEIIYIETCNRNTMIHTTSGNYISYKTMKEHETRLNKNFNRCHSSYIVNMEFIKHYQVYELYLLNDDTIFVSKNRRKDFLHALTKFYGKQLK</sequence>
<dbReference type="Pfam" id="PF04397">
    <property type="entry name" value="LytTR"/>
    <property type="match status" value="1"/>
</dbReference>